<evidence type="ECO:0000313" key="1">
    <source>
        <dbReference type="EMBL" id="KAK9325497.1"/>
    </source>
</evidence>
<organism evidence="1 2">
    <name type="scientific">Lipomyces orientalis</name>
    <dbReference type="NCBI Taxonomy" id="1233043"/>
    <lineage>
        <taxon>Eukaryota</taxon>
        <taxon>Fungi</taxon>
        <taxon>Dikarya</taxon>
        <taxon>Ascomycota</taxon>
        <taxon>Saccharomycotina</taxon>
        <taxon>Lipomycetes</taxon>
        <taxon>Lipomycetales</taxon>
        <taxon>Lipomycetaceae</taxon>
        <taxon>Lipomyces</taxon>
    </lineage>
</organism>
<comment type="caution">
    <text evidence="1">The sequence shown here is derived from an EMBL/GenBank/DDBJ whole genome shotgun (WGS) entry which is preliminary data.</text>
</comment>
<dbReference type="Proteomes" id="UP001489719">
    <property type="component" value="Unassembled WGS sequence"/>
</dbReference>
<dbReference type="EMBL" id="MU970040">
    <property type="protein sequence ID" value="KAK9325497.1"/>
    <property type="molecule type" value="Genomic_DNA"/>
</dbReference>
<evidence type="ECO:0000313" key="2">
    <source>
        <dbReference type="Proteomes" id="UP001489719"/>
    </source>
</evidence>
<reference evidence="2" key="1">
    <citation type="journal article" date="2024" name="Front. Bioeng. Biotechnol.">
        <title>Genome-scale model development and genomic sequencing of the oleaginous clade Lipomyces.</title>
        <authorList>
            <person name="Czajka J.J."/>
            <person name="Han Y."/>
            <person name="Kim J."/>
            <person name="Mondo S.J."/>
            <person name="Hofstad B.A."/>
            <person name="Robles A."/>
            <person name="Haridas S."/>
            <person name="Riley R."/>
            <person name="LaButti K."/>
            <person name="Pangilinan J."/>
            <person name="Andreopoulos W."/>
            <person name="Lipzen A."/>
            <person name="Yan J."/>
            <person name="Wang M."/>
            <person name="Ng V."/>
            <person name="Grigoriev I.V."/>
            <person name="Spatafora J.W."/>
            <person name="Magnuson J.K."/>
            <person name="Baker S.E."/>
            <person name="Pomraning K.R."/>
        </authorList>
    </citation>
    <scope>NUCLEOTIDE SEQUENCE [LARGE SCALE GENOMIC DNA]</scope>
    <source>
        <strain evidence="2">CBS 10300</strain>
    </source>
</reference>
<keyword evidence="2" id="KW-1185">Reference proteome</keyword>
<sequence>MAFSFTTAALKVVVKAPGKVTESAAAVSAVYITKDDDIDPGLVFTISSALASVTVVADPNCSFYVATRQGLGAGKITWTPVDIATTLGLPALCGFINSFTTSSGSMQFHPPPVEVTSPAIGVIFRPRKRLATGRKFVVAKPIVGSALVIEGAPFVLDSPAIFLGFTITGTVSSVQNQTGINEEPGASANKGVILCDVRYLEGMEGSAAVGPGGESVGIVAGSLRKSNGEGELTVICPWTMIIPDFARQFRERPTGGAAIGKLTFSIEDTSASAADSMCEHGSRPKADMWMRGIVCIYVHDIVGRRRSWGSGIVVSKYIIATNRHVVKSEAGRVIVVFSQSNASRQVRQILSPIPNMDIAYLVLDAPYDDAEPVILASGDRLLTQTGHVTSVGFGIYSPQSLSEVAIMPLVSNGTISQVVRLPLLPHSEEAEVALISVSAACWNGSSGGGIFTRTSDRRLVGMITSNGRVDETGKIYPQLGFVIPSNVILLGWEAVQRESEVRMNDAVIRLWRMQRTHRDVHEKIDRTGRARAKL</sequence>
<protein>
    <submittedName>
        <fullName evidence="1">Trypsin-like cysteine/serine peptidase domain-containing protein</fullName>
    </submittedName>
</protein>
<accession>A0ACC3TXW7</accession>
<gene>
    <name evidence="1" type="ORF">V1517DRAFT_314317</name>
</gene>
<proteinExistence type="predicted"/>
<name>A0ACC3TXW7_9ASCO</name>